<evidence type="ECO:0000256" key="2">
    <source>
        <dbReference type="SAM" id="MobiDB-lite"/>
    </source>
</evidence>
<dbReference type="GO" id="GO:0044550">
    <property type="term" value="P:secondary metabolite biosynthetic process"/>
    <property type="evidence" value="ECO:0007669"/>
    <property type="project" value="TreeGrafter"/>
</dbReference>
<keyword evidence="3" id="KW-0472">Membrane</keyword>
<dbReference type="InterPro" id="IPR000873">
    <property type="entry name" value="AMP-dep_synth/lig_dom"/>
</dbReference>
<keyword evidence="3" id="KW-1133">Transmembrane helix</keyword>
<dbReference type="EMBL" id="JALIDZ010000010">
    <property type="protein sequence ID" value="MCT8974086.1"/>
    <property type="molecule type" value="Genomic_DNA"/>
</dbReference>
<dbReference type="InterPro" id="IPR025110">
    <property type="entry name" value="AMP-bd_C"/>
</dbReference>
<evidence type="ECO:0000313" key="7">
    <source>
        <dbReference type="Proteomes" id="UP001320898"/>
    </source>
</evidence>
<dbReference type="Gene3D" id="3.30.300.30">
    <property type="match status" value="1"/>
</dbReference>
<dbReference type="PANTHER" id="PTHR43352">
    <property type="entry name" value="ACETYL-COA SYNTHETASE"/>
    <property type="match status" value="1"/>
</dbReference>
<dbReference type="Pfam" id="PF13193">
    <property type="entry name" value="AMP-binding_C"/>
    <property type="match status" value="1"/>
</dbReference>
<feature type="region of interest" description="Disordered" evidence="2">
    <location>
        <begin position="326"/>
        <end position="345"/>
    </location>
</feature>
<evidence type="ECO:0000259" key="5">
    <source>
        <dbReference type="Pfam" id="PF13193"/>
    </source>
</evidence>
<evidence type="ECO:0000313" key="6">
    <source>
        <dbReference type="EMBL" id="MCT8974086.1"/>
    </source>
</evidence>
<proteinExistence type="predicted"/>
<dbReference type="InterPro" id="IPR045851">
    <property type="entry name" value="AMP-bd_C_sf"/>
</dbReference>
<dbReference type="RefSeq" id="WP_261617670.1">
    <property type="nucleotide sequence ID" value="NZ_JALIDZ010000010.1"/>
</dbReference>
<comment type="caution">
    <text evidence="6">The sequence shown here is derived from an EMBL/GenBank/DDBJ whole genome shotgun (WGS) entry which is preliminary data.</text>
</comment>
<dbReference type="SUPFAM" id="SSF56801">
    <property type="entry name" value="Acetyl-CoA synthetase-like"/>
    <property type="match status" value="1"/>
</dbReference>
<keyword evidence="3" id="KW-0812">Transmembrane</keyword>
<keyword evidence="7" id="KW-1185">Reference proteome</keyword>
<dbReference type="InterPro" id="IPR042099">
    <property type="entry name" value="ANL_N_sf"/>
</dbReference>
<dbReference type="AlphaFoldDB" id="A0AAW5R5Y0"/>
<protein>
    <submittedName>
        <fullName evidence="6">AMP-binding protein</fullName>
    </submittedName>
</protein>
<sequence length="517" mass="55081">MTDAVSASVYGGPPPPAHFNIAQACLRYQTGASPDKPALVVAHDPADGSADEVWTYARLEDAVLRVSTVLLAMGVKKGDRILLRLGNTAGMAITFLAATAIGAIAIPLSSQLTGADIAFMAEDTEPALIVVASDLPIGDAGRDRRVVEEANLLARAETADRAAYLDTACDDPAYLVYTSGATSRPKGVLHGQRALWGRRPMYAGWYGICATDIVLHAGTLNWTYTLGTGLLDPLVNGATGVVFTGDRRPDIWPALIDRFQATLFAAVPTVYRQILKYCAMSPSAVPTLRHGLAAGEPLRPEIANAWHQATGRRIFEAFGMSEVSTYISTPPTETPRPGSPGRPQDGRAVAILPLEEGTKPIGRGETGLIAVHRSDPALMIGYWNRPDEDPFRGDWFVTGDLAVMDEDGYVWPKGRGDDVMKVMGYRVSAAEVEDVLCAAPGVAEVAVVAIEPRTGVSVIRACVVAQDGAALAPEKVLEFARSRLAAYKVPHEIVVTGALPRTANGKIQRAKLRDPIA</sequence>
<dbReference type="GO" id="GO:0016878">
    <property type="term" value="F:acid-thiol ligase activity"/>
    <property type="evidence" value="ECO:0007669"/>
    <property type="project" value="TreeGrafter"/>
</dbReference>
<keyword evidence="1" id="KW-0436">Ligase</keyword>
<reference evidence="6 7" key="1">
    <citation type="submission" date="2022-04" db="EMBL/GenBank/DDBJ databases">
        <authorList>
            <person name="Ye Y.-Q."/>
            <person name="Du Z.-J."/>
        </authorList>
    </citation>
    <scope>NUCLEOTIDE SEQUENCE [LARGE SCALE GENOMIC DNA]</scope>
    <source>
        <strain evidence="6 7">A6E488</strain>
    </source>
</reference>
<gene>
    <name evidence="6" type="ORF">MUB46_19655</name>
</gene>
<evidence type="ECO:0000256" key="1">
    <source>
        <dbReference type="ARBA" id="ARBA00022598"/>
    </source>
</evidence>
<name>A0AAW5R5Y0_9HYPH</name>
<dbReference type="Proteomes" id="UP001320898">
    <property type="component" value="Unassembled WGS sequence"/>
</dbReference>
<evidence type="ECO:0000256" key="3">
    <source>
        <dbReference type="SAM" id="Phobius"/>
    </source>
</evidence>
<evidence type="ECO:0000259" key="4">
    <source>
        <dbReference type="Pfam" id="PF00501"/>
    </source>
</evidence>
<feature type="transmembrane region" description="Helical" evidence="3">
    <location>
        <begin position="81"/>
        <end position="106"/>
    </location>
</feature>
<accession>A0AAW5R5Y0</accession>
<feature type="domain" description="AMP-dependent synthetase/ligase" evidence="4">
    <location>
        <begin position="29"/>
        <end position="383"/>
    </location>
</feature>
<feature type="domain" description="AMP-binding enzyme C-terminal" evidence="5">
    <location>
        <begin position="431"/>
        <end position="506"/>
    </location>
</feature>
<dbReference type="Gene3D" id="3.40.50.12780">
    <property type="entry name" value="N-terminal domain of ligase-like"/>
    <property type="match status" value="1"/>
</dbReference>
<dbReference type="PANTHER" id="PTHR43352:SF1">
    <property type="entry name" value="ANTHRANILATE--COA LIGASE"/>
    <property type="match status" value="1"/>
</dbReference>
<organism evidence="6 7">
    <name type="scientific">Microbaculum marinisediminis</name>
    <dbReference type="NCBI Taxonomy" id="2931392"/>
    <lineage>
        <taxon>Bacteria</taxon>
        <taxon>Pseudomonadati</taxon>
        <taxon>Pseudomonadota</taxon>
        <taxon>Alphaproteobacteria</taxon>
        <taxon>Hyphomicrobiales</taxon>
        <taxon>Tepidamorphaceae</taxon>
        <taxon>Microbaculum</taxon>
    </lineage>
</organism>
<dbReference type="Pfam" id="PF00501">
    <property type="entry name" value="AMP-binding"/>
    <property type="match status" value="1"/>
</dbReference>